<dbReference type="Pfam" id="PF07366">
    <property type="entry name" value="SnoaL"/>
    <property type="match status" value="1"/>
</dbReference>
<dbReference type="InterPro" id="IPR009959">
    <property type="entry name" value="Cyclase_SnoaL-like"/>
</dbReference>
<dbReference type="PANTHER" id="PTHR38436">
    <property type="entry name" value="POLYKETIDE CYCLASE SNOAL-LIKE DOMAIN"/>
    <property type="match status" value="1"/>
</dbReference>
<keyword evidence="2" id="KW-1185">Reference proteome</keyword>
<evidence type="ECO:0000313" key="1">
    <source>
        <dbReference type="EMBL" id="MCU7616240.1"/>
    </source>
</evidence>
<dbReference type="RefSeq" id="WP_263001694.1">
    <property type="nucleotide sequence ID" value="NZ_JAOTEM010000001.1"/>
</dbReference>
<sequence length="141" mass="15697">MSQEETLIEINKNVILRFNKEVIEQGNIESFEELMDDKFVNHSAPPDTDNGPKGMINTFNNILRPAMPDLKVTIYEQVGEGDLIVTRKNISGTQTGELMGVPASGRKISIDVIDIVKVKDGKYVEHWGLNTLLSVLAQLKS</sequence>
<dbReference type="EMBL" id="JAOTEM010000001">
    <property type="protein sequence ID" value="MCU7616240.1"/>
    <property type="molecule type" value="Genomic_DNA"/>
</dbReference>
<proteinExistence type="predicted"/>
<accession>A0ABT2W1Y8</accession>
<dbReference type="Gene3D" id="3.10.450.50">
    <property type="match status" value="1"/>
</dbReference>
<dbReference type="Proteomes" id="UP001208649">
    <property type="component" value="Unassembled WGS sequence"/>
</dbReference>
<name>A0ABT2W1Y8_9FLAO</name>
<gene>
    <name evidence="1" type="ORF">NZ698_03455</name>
</gene>
<dbReference type="PANTHER" id="PTHR38436:SF1">
    <property type="entry name" value="ESTER CYCLASE"/>
    <property type="match status" value="1"/>
</dbReference>
<comment type="caution">
    <text evidence="1">The sequence shown here is derived from an EMBL/GenBank/DDBJ whole genome shotgun (WGS) entry which is preliminary data.</text>
</comment>
<dbReference type="SUPFAM" id="SSF54427">
    <property type="entry name" value="NTF2-like"/>
    <property type="match status" value="1"/>
</dbReference>
<protein>
    <submittedName>
        <fullName evidence="1">Ester cyclase</fullName>
    </submittedName>
</protein>
<dbReference type="InterPro" id="IPR032710">
    <property type="entry name" value="NTF2-like_dom_sf"/>
</dbReference>
<organism evidence="1 2">
    <name type="scientific">Chryseobacterium edaphi</name>
    <dbReference type="NCBI Taxonomy" id="2976532"/>
    <lineage>
        <taxon>Bacteria</taxon>
        <taxon>Pseudomonadati</taxon>
        <taxon>Bacteroidota</taxon>
        <taxon>Flavobacteriia</taxon>
        <taxon>Flavobacteriales</taxon>
        <taxon>Weeksellaceae</taxon>
        <taxon>Chryseobacterium group</taxon>
        <taxon>Chryseobacterium</taxon>
    </lineage>
</organism>
<reference evidence="2" key="1">
    <citation type="submission" date="2023-07" db="EMBL/GenBank/DDBJ databases">
        <title>Chryseobacterium sp. strain PBS4-4 Genome sequencing and assembly.</title>
        <authorList>
            <person name="Jung Y."/>
        </authorList>
    </citation>
    <scope>NUCLEOTIDE SEQUENCE [LARGE SCALE GENOMIC DNA]</scope>
    <source>
        <strain evidence="2">PBS4-4</strain>
    </source>
</reference>
<evidence type="ECO:0000313" key="2">
    <source>
        <dbReference type="Proteomes" id="UP001208649"/>
    </source>
</evidence>